<dbReference type="AlphaFoldDB" id="A0A8S1HP41"/>
<keyword evidence="1" id="KW-0175">Coiled coil</keyword>
<dbReference type="Proteomes" id="UP000835052">
    <property type="component" value="Unassembled WGS sequence"/>
</dbReference>
<sequence length="1014" mass="114722">MGRRERNSRWDEDEEPPSKIKPAEGNSSRPTHHIPSRWDYDSDEEASRNHRRSRDDSRSDDQEESQSRHVDMDITRSRSVSPDRERDIPNGIRDAEDSRNRSSARSFSPKLDSQQETDPSFQKSILPFADPDEIRDGIVYESDVYSDFLEYWMAFIQSKCASMKMKSVPEKPMETITVANRAEKQCISFPYDIKPEDRQMLLHCDLLVPGLPPAIFFGSGFGLKAVKAKGAAAKDFVDKCNRLGLLSSDLHMAISADGKFDRRKKLPAFALATNAMVSFLKRMAEIDWPVRVLEVRVLEPDTIQQFKDLFREVSNEVYHRYPALLRPLPTKKENAAETAPAQGKPAPQASFAFSQPKDVQNNAPMMMMPPGFFPPPPPPHFEGMPPMMPPFYPGFPYPMTSNQQESASSSNMMPPVVDPTAELRRAEEIIKLKEQEMKLRMEEELAQKRKELEQEIRKKVIEEERAKLHYELAAMKNAAVAYSPSVPPPSMNLPPPSMVLPPPSMVLPPPSMVLPPTNVPPPNFVVVPPVSLVPNPTTSQQQQQQSDQMKRVNSLMQELERKLMELRQKGDSATLTRIFNSRAFHYVSSVGSGNVPAMRVEEQVKLADELSLLLAECYQVDTAPTASTLVAPTQTQPKTDTTRVHVGNMTLRPLTGFEQRRLVAGDKVIAQDMKNGKWTLASVMKVSGERVTLSVQGTAWRKNMNELYIEEDYLHWNYMKEFAKKDFSKSFSGGDAEILQSSATSAVFDAIIFAFPSFLTFLKGMLSSESRSDDEIVHRDVVLQVPVGSMASAALKRGRLFGTVLSTNAQKEKIAVPPAKPPVHFKSKNQPQSRKKAVLDRTNIVLSEMAEVFGCSVLHQTVRSNFDGSTYLISGFDRIPSCIFGGRLKLLDSDVDDPPTEAFFTTVRNQFLCSFKRILHPRLFSRIANFADNGADKTWRIEFFKSAQFREMVERCTNVLKRDRWSPLFHVSGEQWNPYDKNISVLRTQLFKSLESEANSFWTKERIAKFGDPY</sequence>
<feature type="compositionally biased region" description="Polar residues" evidence="2">
    <location>
        <begin position="101"/>
        <end position="123"/>
    </location>
</feature>
<feature type="coiled-coil region" evidence="1">
    <location>
        <begin position="423"/>
        <end position="469"/>
    </location>
</feature>
<evidence type="ECO:0000313" key="3">
    <source>
        <dbReference type="EMBL" id="CAD6196054.1"/>
    </source>
</evidence>
<organism evidence="3 4">
    <name type="scientific">Caenorhabditis auriculariae</name>
    <dbReference type="NCBI Taxonomy" id="2777116"/>
    <lineage>
        <taxon>Eukaryota</taxon>
        <taxon>Metazoa</taxon>
        <taxon>Ecdysozoa</taxon>
        <taxon>Nematoda</taxon>
        <taxon>Chromadorea</taxon>
        <taxon>Rhabditida</taxon>
        <taxon>Rhabditina</taxon>
        <taxon>Rhabditomorpha</taxon>
        <taxon>Rhabditoidea</taxon>
        <taxon>Rhabditidae</taxon>
        <taxon>Peloderinae</taxon>
        <taxon>Caenorhabditis</taxon>
    </lineage>
</organism>
<reference evidence="3" key="1">
    <citation type="submission" date="2020-10" db="EMBL/GenBank/DDBJ databases">
        <authorList>
            <person name="Kikuchi T."/>
        </authorList>
    </citation>
    <scope>NUCLEOTIDE SEQUENCE</scope>
    <source>
        <strain evidence="3">NKZ352</strain>
    </source>
</reference>
<feature type="region of interest" description="Disordered" evidence="2">
    <location>
        <begin position="329"/>
        <end position="350"/>
    </location>
</feature>
<proteinExistence type="predicted"/>
<evidence type="ECO:0000313" key="4">
    <source>
        <dbReference type="Proteomes" id="UP000835052"/>
    </source>
</evidence>
<protein>
    <submittedName>
        <fullName evidence="3">Uncharacterized protein</fullName>
    </submittedName>
</protein>
<dbReference type="OrthoDB" id="5877922at2759"/>
<accession>A0A8S1HP41</accession>
<name>A0A8S1HP41_9PELO</name>
<feature type="compositionally biased region" description="Basic and acidic residues" evidence="2">
    <location>
        <begin position="36"/>
        <end position="100"/>
    </location>
</feature>
<keyword evidence="4" id="KW-1185">Reference proteome</keyword>
<dbReference type="GO" id="GO:0005884">
    <property type="term" value="C:actin filament"/>
    <property type="evidence" value="ECO:0007669"/>
    <property type="project" value="TreeGrafter"/>
</dbReference>
<comment type="caution">
    <text evidence="3">The sequence shown here is derived from an EMBL/GenBank/DDBJ whole genome shotgun (WGS) entry which is preliminary data.</text>
</comment>
<evidence type="ECO:0000256" key="1">
    <source>
        <dbReference type="SAM" id="Coils"/>
    </source>
</evidence>
<feature type="region of interest" description="Disordered" evidence="2">
    <location>
        <begin position="1"/>
        <end position="125"/>
    </location>
</feature>
<feature type="compositionally biased region" description="Basic and acidic residues" evidence="2">
    <location>
        <begin position="1"/>
        <end position="22"/>
    </location>
</feature>
<dbReference type="EMBL" id="CAJGYM010000066">
    <property type="protein sequence ID" value="CAD6196054.1"/>
    <property type="molecule type" value="Genomic_DNA"/>
</dbReference>
<dbReference type="PANTHER" id="PTHR45691:SF6">
    <property type="entry name" value="PROTEIN DIAPHANOUS"/>
    <property type="match status" value="1"/>
</dbReference>
<evidence type="ECO:0000256" key="2">
    <source>
        <dbReference type="SAM" id="MobiDB-lite"/>
    </source>
</evidence>
<feature type="coiled-coil region" evidence="1">
    <location>
        <begin position="542"/>
        <end position="576"/>
    </location>
</feature>
<dbReference type="PANTHER" id="PTHR45691">
    <property type="entry name" value="PROTEIN DIAPHANOUS"/>
    <property type="match status" value="1"/>
</dbReference>
<dbReference type="GO" id="GO:0030041">
    <property type="term" value="P:actin filament polymerization"/>
    <property type="evidence" value="ECO:0007669"/>
    <property type="project" value="TreeGrafter"/>
</dbReference>
<dbReference type="InterPro" id="IPR051412">
    <property type="entry name" value="Formin_Homology_Diaphanous_sf"/>
</dbReference>
<gene>
    <name evidence="3" type="ORF">CAUJ_LOCUS11970</name>
</gene>